<keyword evidence="11" id="KW-0479">Metal-binding</keyword>
<dbReference type="STRING" id="525904.Tter_0665"/>
<dbReference type="eggNOG" id="COG0139">
    <property type="taxonomic scope" value="Bacteria"/>
</dbReference>
<comment type="cofactor">
    <cofactor evidence="11">
        <name>Zn(2+)</name>
        <dbReference type="ChEBI" id="CHEBI:29105"/>
    </cofactor>
    <text evidence="11">Binds 1 zinc ion per subunit.</text>
</comment>
<evidence type="ECO:0000256" key="1">
    <source>
        <dbReference type="ARBA" id="ARBA00000024"/>
    </source>
</evidence>
<dbReference type="PANTHER" id="PTHR42945:SF1">
    <property type="entry name" value="HISTIDINE BIOSYNTHESIS BIFUNCTIONAL PROTEIN HIS7"/>
    <property type="match status" value="1"/>
</dbReference>
<comment type="similarity">
    <text evidence="5">In the C-terminal section; belongs to the PRA-PH family.</text>
</comment>
<evidence type="ECO:0000256" key="4">
    <source>
        <dbReference type="ARBA" id="ARBA00005204"/>
    </source>
</evidence>
<evidence type="ECO:0000256" key="5">
    <source>
        <dbReference type="ARBA" id="ARBA00007731"/>
    </source>
</evidence>
<comment type="function">
    <text evidence="11">Catalyzes the hydrolysis of the adenine ring of phosphoribosyl-AMP.</text>
</comment>
<evidence type="ECO:0000313" key="13">
    <source>
        <dbReference type="EMBL" id="ACZ41582.1"/>
    </source>
</evidence>
<dbReference type="GO" id="GO:0004635">
    <property type="term" value="F:phosphoribosyl-AMP cyclohydrolase activity"/>
    <property type="evidence" value="ECO:0007669"/>
    <property type="project" value="UniProtKB-UniRule"/>
</dbReference>
<comment type="pathway">
    <text evidence="4">Amino-acid biosynthesis; L-histidine biosynthesis; L-histidine from 5-phospho-alpha-D-ribose 1-diphosphate: step 2/9.</text>
</comment>
<comment type="catalytic activity">
    <reaction evidence="2">
        <text>1-(5-phospho-beta-D-ribosyl)-ATP + H2O = 1-(5-phospho-beta-D-ribosyl)-5'-AMP + diphosphate + H(+)</text>
        <dbReference type="Rhea" id="RHEA:22828"/>
        <dbReference type="ChEBI" id="CHEBI:15377"/>
        <dbReference type="ChEBI" id="CHEBI:15378"/>
        <dbReference type="ChEBI" id="CHEBI:33019"/>
        <dbReference type="ChEBI" id="CHEBI:59457"/>
        <dbReference type="ChEBI" id="CHEBI:73183"/>
        <dbReference type="EC" id="3.6.1.31"/>
    </reaction>
</comment>
<comment type="pathway">
    <text evidence="3 11">Amino-acid biosynthesis; L-histidine biosynthesis; L-histidine from 5-phospho-alpha-D-ribose 1-diphosphate: step 3/9.</text>
</comment>
<dbReference type="GO" id="GO:0008270">
    <property type="term" value="F:zinc ion binding"/>
    <property type="evidence" value="ECO:0007669"/>
    <property type="project" value="UniProtKB-UniRule"/>
</dbReference>
<evidence type="ECO:0000259" key="12">
    <source>
        <dbReference type="Pfam" id="PF01502"/>
    </source>
</evidence>
<dbReference type="NCBIfam" id="NF000768">
    <property type="entry name" value="PRK00051.1"/>
    <property type="match status" value="1"/>
</dbReference>
<evidence type="ECO:0000256" key="2">
    <source>
        <dbReference type="ARBA" id="ARBA00001460"/>
    </source>
</evidence>
<organism evidence="13 14">
    <name type="scientific">Thermobaculum terrenum (strain ATCC BAA-798 / CCMEE 7001 / YNP1)</name>
    <dbReference type="NCBI Taxonomy" id="525904"/>
    <lineage>
        <taxon>Bacteria</taxon>
        <taxon>Bacillati</taxon>
        <taxon>Chloroflexota</taxon>
        <taxon>Chloroflexia</taxon>
        <taxon>Candidatus Thermobaculales</taxon>
        <taxon>Candidatus Thermobaculaceae</taxon>
        <taxon>Thermobaculum</taxon>
    </lineage>
</organism>
<dbReference type="OrthoDB" id="9795769at2"/>
<dbReference type="Pfam" id="PF01502">
    <property type="entry name" value="PRA-CH"/>
    <property type="match status" value="1"/>
</dbReference>
<dbReference type="PANTHER" id="PTHR42945">
    <property type="entry name" value="HISTIDINE BIOSYNTHESIS BIFUNCTIONAL PROTEIN"/>
    <property type="match status" value="1"/>
</dbReference>
<dbReference type="KEGG" id="ttr:Tter_0665"/>
<protein>
    <recommendedName>
        <fullName evidence="11">Phosphoribosyl-AMP cyclohydrolase</fullName>
        <shortName evidence="11">PRA-CH</shortName>
        <ecNumber evidence="11">3.5.4.19</ecNumber>
    </recommendedName>
</protein>
<keyword evidence="9 11" id="KW-0378">Hydrolase</keyword>
<keyword evidence="7 11" id="KW-0963">Cytoplasm</keyword>
<comment type="similarity">
    <text evidence="11">Belongs to the PRA-CH family.</text>
</comment>
<dbReference type="InterPro" id="IPR026660">
    <property type="entry name" value="PRA-CH"/>
</dbReference>
<accession>D1CF76</accession>
<dbReference type="HOGENOM" id="CLU_927298_0_0_0"/>
<dbReference type="InterPro" id="IPR002496">
    <property type="entry name" value="PRib_AMP_CycHydrolase_dom"/>
</dbReference>
<comment type="caution">
    <text evidence="11">Lacks conserved residue(s) required for the propagation of feature annotation.</text>
</comment>
<dbReference type="SUPFAM" id="SSF141734">
    <property type="entry name" value="HisI-like"/>
    <property type="match status" value="1"/>
</dbReference>
<comment type="subunit">
    <text evidence="11">Homodimer.</text>
</comment>
<sequence length="300" mass="34160">MRDTSKAVNLVDMLQYDEHGLLPVVVQDAATLKVLLVAFMNREALERTLSTGLVHFWSRSRKKIWLKGETSGRTLHVRELRPNCELNSLLILVDQRLPGACHTGHFSCFYRRLEDGELVEIEPPLFDPEDVYSDLSVLLGAYDWLSRQPTIDSSSTSKILHGAGPDPWARLLEEWQELLGVLEGTHVHKGYYEDAKLEAYQVLYWTCLCYVLLDDRPSIEEIHGAFIDSEKQEVSQIEHLIAIGNKEHNRKNKLLIYWRALGTACRLAGLDPMEVVRSDLQDLLSKDYMAAFIGEASAPR</sequence>
<dbReference type="RefSeq" id="WP_012874617.1">
    <property type="nucleotide sequence ID" value="NC_013525.1"/>
</dbReference>
<dbReference type="GO" id="GO:0004636">
    <property type="term" value="F:phosphoribosyl-ATP diphosphatase activity"/>
    <property type="evidence" value="ECO:0007669"/>
    <property type="project" value="UniProtKB-EC"/>
</dbReference>
<evidence type="ECO:0000256" key="10">
    <source>
        <dbReference type="ARBA" id="ARBA00023102"/>
    </source>
</evidence>
<dbReference type="Proteomes" id="UP000000323">
    <property type="component" value="Chromosome 1"/>
</dbReference>
<comment type="catalytic activity">
    <reaction evidence="1 11">
        <text>1-(5-phospho-beta-D-ribosyl)-5'-AMP + H2O = 1-(5-phospho-beta-D-ribosyl)-5-[(5-phospho-beta-D-ribosylamino)methylideneamino]imidazole-4-carboxamide</text>
        <dbReference type="Rhea" id="RHEA:20049"/>
        <dbReference type="ChEBI" id="CHEBI:15377"/>
        <dbReference type="ChEBI" id="CHEBI:58435"/>
        <dbReference type="ChEBI" id="CHEBI:59457"/>
        <dbReference type="EC" id="3.5.4.19"/>
    </reaction>
</comment>
<dbReference type="GO" id="GO:0000105">
    <property type="term" value="P:L-histidine biosynthetic process"/>
    <property type="evidence" value="ECO:0007669"/>
    <property type="project" value="UniProtKB-UniRule"/>
</dbReference>
<comment type="subcellular location">
    <subcellularLocation>
        <location evidence="11">Cytoplasm</location>
    </subcellularLocation>
</comment>
<dbReference type="EMBL" id="CP001825">
    <property type="protein sequence ID" value="ACZ41582.1"/>
    <property type="molecule type" value="Genomic_DNA"/>
</dbReference>
<evidence type="ECO:0000256" key="3">
    <source>
        <dbReference type="ARBA" id="ARBA00005169"/>
    </source>
</evidence>
<feature type="binding site" evidence="11">
    <location>
        <position position="84"/>
    </location>
    <ligand>
        <name>Zn(2+)</name>
        <dbReference type="ChEBI" id="CHEBI:29105"/>
        <note>ligand shared between dimeric partners</note>
    </ligand>
</feature>
<evidence type="ECO:0000256" key="9">
    <source>
        <dbReference type="ARBA" id="ARBA00022801"/>
    </source>
</evidence>
<keyword evidence="11" id="KW-0862">Zinc</keyword>
<evidence type="ECO:0000256" key="11">
    <source>
        <dbReference type="HAMAP-Rule" id="MF_01021"/>
    </source>
</evidence>
<dbReference type="InterPro" id="IPR038019">
    <property type="entry name" value="PRib_AMP_CycHydrolase_sf"/>
</dbReference>
<dbReference type="EC" id="3.5.4.19" evidence="11"/>
<name>D1CF76_THET1</name>
<keyword evidence="10 11" id="KW-0368">Histidine biosynthesis</keyword>
<evidence type="ECO:0000256" key="6">
    <source>
        <dbReference type="ARBA" id="ARBA00008299"/>
    </source>
</evidence>
<feature type="domain" description="Phosphoribosyl-AMP cyclohydrolase" evidence="12">
    <location>
        <begin position="37"/>
        <end position="110"/>
    </location>
</feature>
<dbReference type="Gene3D" id="3.10.20.810">
    <property type="entry name" value="Phosphoribosyl-AMP cyclohydrolase"/>
    <property type="match status" value="1"/>
</dbReference>
<reference evidence="14" key="1">
    <citation type="journal article" date="2010" name="Stand. Genomic Sci.">
        <title>Complete genome sequence of 'Thermobaculum terrenum' type strain (YNP1).</title>
        <authorList>
            <person name="Kiss H."/>
            <person name="Cleland D."/>
            <person name="Lapidus A."/>
            <person name="Lucas S."/>
            <person name="Glavina Del Rio T."/>
            <person name="Nolan M."/>
            <person name="Tice H."/>
            <person name="Han C."/>
            <person name="Goodwin L."/>
            <person name="Pitluck S."/>
            <person name="Liolios K."/>
            <person name="Ivanova N."/>
            <person name="Mavromatis K."/>
            <person name="Ovchinnikova G."/>
            <person name="Pati A."/>
            <person name="Chen A."/>
            <person name="Palaniappan K."/>
            <person name="Land M."/>
            <person name="Hauser L."/>
            <person name="Chang Y."/>
            <person name="Jeffries C."/>
            <person name="Lu M."/>
            <person name="Brettin T."/>
            <person name="Detter J."/>
            <person name="Goker M."/>
            <person name="Tindall B."/>
            <person name="Beck B."/>
            <person name="McDermott T."/>
            <person name="Woyke T."/>
            <person name="Bristow J."/>
            <person name="Eisen J."/>
            <person name="Markowitz V."/>
            <person name="Hugenholtz P."/>
            <person name="Kyrpides N."/>
            <person name="Klenk H."/>
            <person name="Cheng J."/>
        </authorList>
    </citation>
    <scope>NUCLEOTIDE SEQUENCE [LARGE SCALE GENOMIC DNA]</scope>
    <source>
        <strain evidence="14">ATCC BAA-798 / YNP1</strain>
    </source>
</reference>
<evidence type="ECO:0000313" key="14">
    <source>
        <dbReference type="Proteomes" id="UP000000323"/>
    </source>
</evidence>
<dbReference type="AlphaFoldDB" id="D1CF76"/>
<feature type="binding site" evidence="11">
    <location>
        <position position="108"/>
    </location>
    <ligand>
        <name>Zn(2+)</name>
        <dbReference type="ChEBI" id="CHEBI:29105"/>
        <note>ligand shared between dimeric partners</note>
    </ligand>
</feature>
<dbReference type="UniPathway" id="UPA00031">
    <property type="reaction ID" value="UER00008"/>
</dbReference>
<feature type="binding site" evidence="11">
    <location>
        <position position="101"/>
    </location>
    <ligand>
        <name>Zn(2+)</name>
        <dbReference type="ChEBI" id="CHEBI:29105"/>
        <note>ligand shared between dimeric partners</note>
    </ligand>
</feature>
<proteinExistence type="inferred from homology"/>
<keyword evidence="8 11" id="KW-0028">Amino-acid biosynthesis</keyword>
<gene>
    <name evidence="11" type="primary">hisI</name>
    <name evidence="13" type="ordered locus">Tter_0665</name>
</gene>
<dbReference type="GO" id="GO:0005737">
    <property type="term" value="C:cytoplasm"/>
    <property type="evidence" value="ECO:0007669"/>
    <property type="project" value="UniProtKB-SubCell"/>
</dbReference>
<keyword evidence="14" id="KW-1185">Reference proteome</keyword>
<dbReference type="HAMAP" id="MF_01021">
    <property type="entry name" value="HisI"/>
    <property type="match status" value="1"/>
</dbReference>
<dbReference type="FunFam" id="3.10.20.810:FF:000001">
    <property type="entry name" value="Histidine biosynthesis bifunctional protein HisIE"/>
    <property type="match status" value="1"/>
</dbReference>
<comment type="similarity">
    <text evidence="6">In the N-terminal section; belongs to the PRA-CH family.</text>
</comment>
<evidence type="ECO:0000256" key="8">
    <source>
        <dbReference type="ARBA" id="ARBA00022605"/>
    </source>
</evidence>
<evidence type="ECO:0000256" key="7">
    <source>
        <dbReference type="ARBA" id="ARBA00022490"/>
    </source>
</evidence>